<proteinExistence type="predicted"/>
<reference evidence="2 3" key="1">
    <citation type="submission" date="2017-11" db="EMBL/GenBank/DDBJ databases">
        <title>Draft genome of actinobacteria isolated from guarana (Paullinia cupana (Mart.) Ducke.</title>
        <authorList>
            <person name="Siqueira K.A."/>
            <person name="Liotti R.G."/>
            <person name="Mendes T.A.O."/>
            <person name="Soares M.A."/>
        </authorList>
    </citation>
    <scope>NUCLEOTIDE SEQUENCE [LARGE SCALE GENOMIC DNA]</scope>
    <source>
        <strain evidence="2 3">193</strain>
    </source>
</reference>
<dbReference type="InterPro" id="IPR006059">
    <property type="entry name" value="SBP"/>
</dbReference>
<organism evidence="2 3">
    <name type="scientific">Streptomyces shenzhenensis</name>
    <dbReference type="NCBI Taxonomy" id="943815"/>
    <lineage>
        <taxon>Bacteria</taxon>
        <taxon>Bacillati</taxon>
        <taxon>Actinomycetota</taxon>
        <taxon>Actinomycetes</taxon>
        <taxon>Kitasatosporales</taxon>
        <taxon>Streptomycetaceae</taxon>
        <taxon>Streptomyces</taxon>
    </lineage>
</organism>
<dbReference type="RefSeq" id="WP_121893167.1">
    <property type="nucleotide sequence ID" value="NZ_PENI01000025.1"/>
</dbReference>
<dbReference type="PROSITE" id="PS51318">
    <property type="entry name" value="TAT"/>
    <property type="match status" value="1"/>
</dbReference>
<dbReference type="AlphaFoldDB" id="A0A3M0I5U0"/>
<evidence type="ECO:0000313" key="2">
    <source>
        <dbReference type="EMBL" id="RMB82113.1"/>
    </source>
</evidence>
<dbReference type="PANTHER" id="PTHR43649:SF16">
    <property type="entry name" value="SUGAR-BINDING LIPOPROTEIN"/>
    <property type="match status" value="1"/>
</dbReference>
<dbReference type="Proteomes" id="UP000270471">
    <property type="component" value="Unassembled WGS sequence"/>
</dbReference>
<dbReference type="PANTHER" id="PTHR43649">
    <property type="entry name" value="ARABINOSE-BINDING PROTEIN-RELATED"/>
    <property type="match status" value="1"/>
</dbReference>
<dbReference type="Gene3D" id="3.40.190.10">
    <property type="entry name" value="Periplasmic binding protein-like II"/>
    <property type="match status" value="1"/>
</dbReference>
<dbReference type="SUPFAM" id="SSF53850">
    <property type="entry name" value="Periplasmic binding protein-like II"/>
    <property type="match status" value="1"/>
</dbReference>
<dbReference type="Pfam" id="PF01547">
    <property type="entry name" value="SBP_bac_1"/>
    <property type="match status" value="1"/>
</dbReference>
<dbReference type="EMBL" id="PENI01000025">
    <property type="protein sequence ID" value="RMB82113.1"/>
    <property type="molecule type" value="Genomic_DNA"/>
</dbReference>
<feature type="signal peptide" evidence="1">
    <location>
        <begin position="1"/>
        <end position="27"/>
    </location>
</feature>
<sequence>MPRIPRRVALTGSLAAAVALPLTGCSALTPSKASSDGDLVLRVQGMPPATEKPALALFKKQVAEFEKANPGIMVKGSTTVFDPLTFSAKLSGGNVEDVIKVPLTEPQRLIQQGQVQPITGQLQKWDHFKEFNPQVIKQLSSGDGEVYGVPQYPYAQGLVYNRELFEKAGLDPDSPPTTWDEVRAAAKRISERTGRAGFVHESKDNQGGWQLTMLTYAFGGDLEKLENGTYAATFTGEPTKKALRLLKDMRWKDDSMGRSQLNNQNDVIKQFAAGQVGMFMGSPGTYRLAKMQFGMADTDAFGVAAMPQSGGNATLTGGDVYLVPKSADARHAAAAVKWLTFAYAQPQYSTTAAAQQAKSLAEDPKSAVGVPTLPVFDAARQARIDAAIKPYANVRTEHFEPYTEGLAGLDLKAEPPYQAQRLYTALDSVVQAVLTKRDAKIDALLAAAEKDVNAKLAADQK</sequence>
<dbReference type="InterPro" id="IPR006311">
    <property type="entry name" value="TAT_signal"/>
</dbReference>
<name>A0A3M0I5U0_9ACTN</name>
<feature type="chain" id="PRO_5038968290" evidence="1">
    <location>
        <begin position="28"/>
        <end position="461"/>
    </location>
</feature>
<protein>
    <submittedName>
        <fullName evidence="2">Sugar ABC transporter substrate-binding protein</fullName>
    </submittedName>
</protein>
<evidence type="ECO:0000313" key="3">
    <source>
        <dbReference type="Proteomes" id="UP000270471"/>
    </source>
</evidence>
<keyword evidence="3" id="KW-1185">Reference proteome</keyword>
<dbReference type="OrthoDB" id="2644341at2"/>
<gene>
    <name evidence="2" type="ORF">CTZ28_31555</name>
</gene>
<accession>A0A3M0I5U0</accession>
<comment type="caution">
    <text evidence="2">The sequence shown here is derived from an EMBL/GenBank/DDBJ whole genome shotgun (WGS) entry which is preliminary data.</text>
</comment>
<keyword evidence="1" id="KW-0732">Signal</keyword>
<dbReference type="InterPro" id="IPR050490">
    <property type="entry name" value="Bact_solute-bd_prot1"/>
</dbReference>
<evidence type="ECO:0000256" key="1">
    <source>
        <dbReference type="SAM" id="SignalP"/>
    </source>
</evidence>